<dbReference type="KEGG" id="fli:Fleli_3429"/>
<keyword evidence="5" id="KW-0812">Transmembrane</keyword>
<dbReference type="STRING" id="880071.Fleli_3429"/>
<dbReference type="GO" id="GO:0020037">
    <property type="term" value="F:heme binding"/>
    <property type="evidence" value="ECO:0007669"/>
    <property type="project" value="InterPro"/>
</dbReference>
<dbReference type="eggNOG" id="COG2010">
    <property type="taxonomic scope" value="Bacteria"/>
</dbReference>
<dbReference type="AlphaFoldDB" id="I4AP64"/>
<evidence type="ECO:0000259" key="6">
    <source>
        <dbReference type="PROSITE" id="PS51007"/>
    </source>
</evidence>
<dbReference type="PANTHER" id="PTHR33751:SF13">
    <property type="entry name" value="CYTOCHROME BC1 COMPLEX CYTOCHROME C SUBUNIT"/>
    <property type="match status" value="1"/>
</dbReference>
<keyword evidence="5" id="KW-1133">Transmembrane helix</keyword>
<dbReference type="HOGENOM" id="CLU_1093044_0_0_10"/>
<feature type="transmembrane region" description="Helical" evidence="5">
    <location>
        <begin position="113"/>
        <end position="134"/>
    </location>
</feature>
<feature type="transmembrane region" description="Helical" evidence="5">
    <location>
        <begin position="55"/>
        <end position="74"/>
    </location>
</feature>
<keyword evidence="2 4" id="KW-0479">Metal-binding</keyword>
<evidence type="ECO:0000256" key="1">
    <source>
        <dbReference type="ARBA" id="ARBA00022617"/>
    </source>
</evidence>
<dbReference type="InterPro" id="IPR036909">
    <property type="entry name" value="Cyt_c-like_dom_sf"/>
</dbReference>
<evidence type="ECO:0000256" key="2">
    <source>
        <dbReference type="ARBA" id="ARBA00022723"/>
    </source>
</evidence>
<keyword evidence="3 4" id="KW-0408">Iron</keyword>
<protein>
    <submittedName>
        <fullName evidence="7">Cytochrome c, mono-and diheme variants family</fullName>
    </submittedName>
</protein>
<evidence type="ECO:0000313" key="8">
    <source>
        <dbReference type="Proteomes" id="UP000006054"/>
    </source>
</evidence>
<dbReference type="Proteomes" id="UP000006054">
    <property type="component" value="Chromosome"/>
</dbReference>
<evidence type="ECO:0000313" key="7">
    <source>
        <dbReference type="EMBL" id="AFM05749.1"/>
    </source>
</evidence>
<dbReference type="GO" id="GO:0009055">
    <property type="term" value="F:electron transfer activity"/>
    <property type="evidence" value="ECO:0007669"/>
    <property type="project" value="InterPro"/>
</dbReference>
<dbReference type="Pfam" id="PF13442">
    <property type="entry name" value="Cytochrome_CBB3"/>
    <property type="match status" value="1"/>
</dbReference>
<evidence type="ECO:0000256" key="3">
    <source>
        <dbReference type="ARBA" id="ARBA00023004"/>
    </source>
</evidence>
<proteinExistence type="predicted"/>
<dbReference type="EMBL" id="CP003345">
    <property type="protein sequence ID" value="AFM05749.1"/>
    <property type="molecule type" value="Genomic_DNA"/>
</dbReference>
<evidence type="ECO:0000256" key="4">
    <source>
        <dbReference type="PROSITE-ProRule" id="PRU00433"/>
    </source>
</evidence>
<reference evidence="8" key="1">
    <citation type="submission" date="2012-06" db="EMBL/GenBank/DDBJ databases">
        <title>The complete genome of Flexibacter litoralis DSM 6794.</title>
        <authorList>
            <person name="Lucas S."/>
            <person name="Copeland A."/>
            <person name="Lapidus A."/>
            <person name="Glavina del Rio T."/>
            <person name="Dalin E."/>
            <person name="Tice H."/>
            <person name="Bruce D."/>
            <person name="Goodwin L."/>
            <person name="Pitluck S."/>
            <person name="Peters L."/>
            <person name="Ovchinnikova G."/>
            <person name="Lu M."/>
            <person name="Kyrpides N."/>
            <person name="Mavromatis K."/>
            <person name="Ivanova N."/>
            <person name="Brettin T."/>
            <person name="Detter J.C."/>
            <person name="Han C."/>
            <person name="Larimer F."/>
            <person name="Land M."/>
            <person name="Hauser L."/>
            <person name="Markowitz V."/>
            <person name="Cheng J.-F."/>
            <person name="Hugenholtz P."/>
            <person name="Woyke T."/>
            <person name="Wu D."/>
            <person name="Spring S."/>
            <person name="Lang E."/>
            <person name="Kopitz M."/>
            <person name="Brambilla E."/>
            <person name="Klenk H.-P."/>
            <person name="Eisen J.A."/>
        </authorList>
    </citation>
    <scope>NUCLEOTIDE SEQUENCE [LARGE SCALE GENOMIC DNA]</scope>
    <source>
        <strain evidence="8">ATCC 23117 / DSM 6794 / NBRC 15988 / NCIMB 1366 / Sio-4</strain>
    </source>
</reference>
<feature type="domain" description="Cytochrome c" evidence="6">
    <location>
        <begin position="178"/>
        <end position="253"/>
    </location>
</feature>
<dbReference type="GO" id="GO:0046872">
    <property type="term" value="F:metal ion binding"/>
    <property type="evidence" value="ECO:0007669"/>
    <property type="project" value="UniProtKB-KW"/>
</dbReference>
<dbReference type="Gene3D" id="1.10.760.10">
    <property type="entry name" value="Cytochrome c-like domain"/>
    <property type="match status" value="1"/>
</dbReference>
<feature type="transmembrane region" description="Helical" evidence="5">
    <location>
        <begin position="86"/>
        <end position="107"/>
    </location>
</feature>
<feature type="transmembrane region" description="Helical" evidence="5">
    <location>
        <begin position="141"/>
        <end position="157"/>
    </location>
</feature>
<keyword evidence="8" id="KW-1185">Reference proteome</keyword>
<keyword evidence="5" id="KW-0472">Membrane</keyword>
<evidence type="ECO:0000256" key="5">
    <source>
        <dbReference type="SAM" id="Phobius"/>
    </source>
</evidence>
<dbReference type="PANTHER" id="PTHR33751">
    <property type="entry name" value="CBB3-TYPE CYTOCHROME C OXIDASE SUBUNIT FIXP"/>
    <property type="match status" value="1"/>
</dbReference>
<sequence length="254" mass="28528">MLTKVLVQDKILHYNDSYYSTLLLLLFSQATQDHKKMLNAIPSGAYTGLLHTHKLVVLLFVIIYVVKLAFLLFSETNLDKMRASKPARIFEMVLSVLFLITGIAMWTNVADPFNTLFLIKIVAVFASIPLAVIGFKKKKKILAILSVVLLFAAYGLAEVKKKQSLQPQNEEMVYTEGEASVYGKELYLQYCKACHGEDGAAQRSGAKNLQTSTLSDQETKMQIMEGKGLMPAYKKVLNEKEIDAIFNHVKSIRK</sequence>
<dbReference type="InterPro" id="IPR050597">
    <property type="entry name" value="Cytochrome_c_Oxidase_Subunit"/>
</dbReference>
<gene>
    <name evidence="7" type="ordered locus">Fleli_3429</name>
</gene>
<dbReference type="PROSITE" id="PS51007">
    <property type="entry name" value="CYTC"/>
    <property type="match status" value="1"/>
</dbReference>
<accession>I4AP64</accession>
<dbReference type="InterPro" id="IPR009056">
    <property type="entry name" value="Cyt_c-like_dom"/>
</dbReference>
<dbReference type="SUPFAM" id="SSF46626">
    <property type="entry name" value="Cytochrome c"/>
    <property type="match status" value="1"/>
</dbReference>
<keyword evidence="1 4" id="KW-0349">Heme</keyword>
<name>I4AP64_BERLS</name>
<organism evidence="7 8">
    <name type="scientific">Bernardetia litoralis (strain ATCC 23117 / DSM 6794 / NBRC 15988 / NCIMB 1366 / Fx l1 / Sio-4)</name>
    <name type="common">Flexibacter litoralis</name>
    <dbReference type="NCBI Taxonomy" id="880071"/>
    <lineage>
        <taxon>Bacteria</taxon>
        <taxon>Pseudomonadati</taxon>
        <taxon>Bacteroidota</taxon>
        <taxon>Cytophagia</taxon>
        <taxon>Cytophagales</taxon>
        <taxon>Bernardetiaceae</taxon>
        <taxon>Bernardetia</taxon>
    </lineage>
</organism>